<dbReference type="Gene3D" id="1.20.58.390">
    <property type="entry name" value="Neurotransmitter-gated ion-channel transmembrane domain"/>
    <property type="match status" value="1"/>
</dbReference>
<gene>
    <name evidence="20" type="primary">ACHA5</name>
</gene>
<keyword evidence="8" id="KW-0406">Ion transport</keyword>
<keyword evidence="9 16" id="KW-0472">Membrane</keyword>
<comment type="function">
    <text evidence="1">After binding acetylcholine, the AChR responds by an extensive change in conformation that affects all subunits and leads to opening of an ion-conducting channel across the plasma membrane.</text>
</comment>
<feature type="transmembrane region" description="Helical" evidence="16">
    <location>
        <begin position="235"/>
        <end position="258"/>
    </location>
</feature>
<evidence type="ECO:0000256" key="4">
    <source>
        <dbReference type="ARBA" id="ARBA00022475"/>
    </source>
</evidence>
<feature type="chain" id="PRO_5044537626" evidence="17">
    <location>
        <begin position="20"/>
        <end position="429"/>
    </location>
</feature>
<dbReference type="InterPro" id="IPR006029">
    <property type="entry name" value="Neurotrans-gated_channel_TM"/>
</dbReference>
<dbReference type="InterPro" id="IPR006202">
    <property type="entry name" value="Neur_chan_lig-bd"/>
</dbReference>
<keyword evidence="12" id="KW-0325">Glycoprotein</keyword>
<keyword evidence="14" id="KW-0407">Ion channel</keyword>
<dbReference type="SMR" id="A0A034WJ93"/>
<evidence type="ECO:0000259" key="18">
    <source>
        <dbReference type="Pfam" id="PF02931"/>
    </source>
</evidence>
<evidence type="ECO:0000256" key="14">
    <source>
        <dbReference type="ARBA" id="ARBA00023303"/>
    </source>
</evidence>
<evidence type="ECO:0000259" key="19">
    <source>
        <dbReference type="Pfam" id="PF02932"/>
    </source>
</evidence>
<dbReference type="FunFam" id="1.20.58.390:FF:000092">
    <property type="entry name" value="Nicotinic acetylcholine receptor subunit alpha10"/>
    <property type="match status" value="1"/>
</dbReference>
<dbReference type="GO" id="GO:0022848">
    <property type="term" value="F:acetylcholine-gated monoatomic cation-selective channel activity"/>
    <property type="evidence" value="ECO:0007669"/>
    <property type="project" value="InterPro"/>
</dbReference>
<proteinExistence type="inferred from homology"/>
<evidence type="ECO:0000256" key="1">
    <source>
        <dbReference type="ARBA" id="ARBA00003328"/>
    </source>
</evidence>
<keyword evidence="13" id="KW-1071">Ligand-gated ion channel</keyword>
<comment type="similarity">
    <text evidence="2">Belongs to the ligand-gated ion channel (TC 1.A.9) family. Acetylcholine receptor (TC 1.A.9.1) subfamily.</text>
</comment>
<dbReference type="GO" id="GO:0045211">
    <property type="term" value="C:postsynaptic membrane"/>
    <property type="evidence" value="ECO:0007669"/>
    <property type="project" value="InterPro"/>
</dbReference>
<feature type="transmembrane region" description="Helical" evidence="16">
    <location>
        <begin position="401"/>
        <end position="428"/>
    </location>
</feature>
<dbReference type="SUPFAM" id="SSF63712">
    <property type="entry name" value="Nicotinic receptor ligand binding domain-like"/>
    <property type="match status" value="1"/>
</dbReference>
<evidence type="ECO:0000256" key="11">
    <source>
        <dbReference type="ARBA" id="ARBA00023170"/>
    </source>
</evidence>
<feature type="domain" description="Neurotransmitter-gated ion-channel transmembrane" evidence="19">
    <location>
        <begin position="241"/>
        <end position="372"/>
    </location>
</feature>
<keyword evidence="3" id="KW-0813">Transport</keyword>
<keyword evidence="5 16" id="KW-0812">Transmembrane</keyword>
<dbReference type="InterPro" id="IPR036719">
    <property type="entry name" value="Neuro-gated_channel_TM_sf"/>
</dbReference>
<keyword evidence="17" id="KW-0732">Signal</keyword>
<keyword evidence="7" id="KW-0770">Synapse</keyword>
<dbReference type="InterPro" id="IPR006201">
    <property type="entry name" value="Neur_channel"/>
</dbReference>
<dbReference type="OrthoDB" id="410315at2759"/>
<evidence type="ECO:0000256" key="15">
    <source>
        <dbReference type="ARBA" id="ARBA00034099"/>
    </source>
</evidence>
<dbReference type="PRINTS" id="PR00252">
    <property type="entry name" value="NRIONCHANNEL"/>
</dbReference>
<evidence type="ECO:0000256" key="12">
    <source>
        <dbReference type="ARBA" id="ARBA00023180"/>
    </source>
</evidence>
<dbReference type="AlphaFoldDB" id="A0A034WJ93"/>
<feature type="domain" description="Neurotransmitter-gated ion-channel ligand-binding" evidence="18">
    <location>
        <begin position="37"/>
        <end position="232"/>
    </location>
</feature>
<dbReference type="GO" id="GO:0004888">
    <property type="term" value="F:transmembrane signaling receptor activity"/>
    <property type="evidence" value="ECO:0007669"/>
    <property type="project" value="InterPro"/>
</dbReference>
<keyword evidence="6 16" id="KW-1133">Transmembrane helix</keyword>
<feature type="transmembrane region" description="Helical" evidence="16">
    <location>
        <begin position="295"/>
        <end position="320"/>
    </location>
</feature>
<dbReference type="EMBL" id="GAKP01004772">
    <property type="protein sequence ID" value="JAC54180.1"/>
    <property type="molecule type" value="Transcribed_RNA"/>
</dbReference>
<evidence type="ECO:0000256" key="5">
    <source>
        <dbReference type="ARBA" id="ARBA00022692"/>
    </source>
</evidence>
<dbReference type="Gene3D" id="2.70.170.10">
    <property type="entry name" value="Neurotransmitter-gated ion-channel ligand-binding domain"/>
    <property type="match status" value="1"/>
</dbReference>
<evidence type="ECO:0000256" key="7">
    <source>
        <dbReference type="ARBA" id="ARBA00023018"/>
    </source>
</evidence>
<evidence type="ECO:0000256" key="16">
    <source>
        <dbReference type="SAM" id="Phobius"/>
    </source>
</evidence>
<protein>
    <submittedName>
        <fullName evidence="20">Neuronal acetylcholine receptor subunit alpha-5</fullName>
    </submittedName>
</protein>
<dbReference type="InterPro" id="IPR036734">
    <property type="entry name" value="Neur_chan_lig-bd_sf"/>
</dbReference>
<evidence type="ECO:0000256" key="3">
    <source>
        <dbReference type="ARBA" id="ARBA00022448"/>
    </source>
</evidence>
<dbReference type="SUPFAM" id="SSF90112">
    <property type="entry name" value="Neurotransmitter-gated ion-channel transmembrane pore"/>
    <property type="match status" value="1"/>
</dbReference>
<organism evidence="20">
    <name type="scientific">Bactrocera dorsalis</name>
    <name type="common">Oriental fruit fly</name>
    <name type="synonym">Dacus dorsalis</name>
    <dbReference type="NCBI Taxonomy" id="27457"/>
    <lineage>
        <taxon>Eukaryota</taxon>
        <taxon>Metazoa</taxon>
        <taxon>Ecdysozoa</taxon>
        <taxon>Arthropoda</taxon>
        <taxon>Hexapoda</taxon>
        <taxon>Insecta</taxon>
        <taxon>Pterygota</taxon>
        <taxon>Neoptera</taxon>
        <taxon>Endopterygota</taxon>
        <taxon>Diptera</taxon>
        <taxon>Brachycera</taxon>
        <taxon>Muscomorpha</taxon>
        <taxon>Tephritoidea</taxon>
        <taxon>Tephritidae</taxon>
        <taxon>Bactrocera</taxon>
        <taxon>Bactrocera</taxon>
    </lineage>
</organism>
<accession>A0A034WJ93</accession>
<feature type="signal peptide" evidence="17">
    <location>
        <begin position="1"/>
        <end position="19"/>
    </location>
</feature>
<evidence type="ECO:0000256" key="8">
    <source>
        <dbReference type="ARBA" id="ARBA00023065"/>
    </source>
</evidence>
<keyword evidence="11 20" id="KW-0675">Receptor</keyword>
<dbReference type="PANTHER" id="PTHR18945">
    <property type="entry name" value="NEUROTRANSMITTER GATED ION CHANNEL"/>
    <property type="match status" value="1"/>
</dbReference>
<comment type="subcellular location">
    <subcellularLocation>
        <location evidence="15">Synaptic cell membrane</location>
        <topology evidence="15">Multi-pass membrane protein</topology>
    </subcellularLocation>
</comment>
<sequence>MSRSLALGICLFLLQSANSQDIVANGTKSWNITTLDRLHLQLFINYDKNVHPSYHGIPTNITLGMSVNYVDIDEINGKMILHSWLKIRWMDEKRSWNSADYDNITQIHLKPKEVWKPDLTLFNSAGDKSDYLGDTQILLSNDGSFLWVPPAVYTAYCSLNFRNWPYDTQVCKVKVGSLALTYIDARYLDLKESLDYSDLVQSTQWEIVEGATSYRKQDYYNYIEFRFNLKRRSSMYTAVIFTPASCIILLALSSFWLPPQMGEKILLNGVLIVLIAAFLMYFAQLLPILAENTPLVVLFYSCSLLLLSISTIIAVCVLYLSTAKHKRHLPEFVKTILNGPLSKILLLENFTLEAEPHTVSMNNGTKELVEHQYENPDGITDAAAMHASTSSSANRFIQFEWILLATAIDRIAFLCYSLTFIVLSILYAV</sequence>
<dbReference type="FunFam" id="2.70.170.10:FF:000028">
    <property type="entry name" value="AcetylCholine Receptor"/>
    <property type="match status" value="1"/>
</dbReference>
<keyword evidence="4" id="KW-1003">Cell membrane</keyword>
<evidence type="ECO:0000256" key="9">
    <source>
        <dbReference type="ARBA" id="ARBA00023136"/>
    </source>
</evidence>
<keyword evidence="10" id="KW-1015">Disulfide bond</keyword>
<evidence type="ECO:0000256" key="13">
    <source>
        <dbReference type="ARBA" id="ARBA00023286"/>
    </source>
</evidence>
<name>A0A034WJ93_BACDO</name>
<dbReference type="Pfam" id="PF02931">
    <property type="entry name" value="Neur_chan_LBD"/>
    <property type="match status" value="1"/>
</dbReference>
<evidence type="ECO:0000256" key="2">
    <source>
        <dbReference type="ARBA" id="ARBA00009237"/>
    </source>
</evidence>
<evidence type="ECO:0000256" key="17">
    <source>
        <dbReference type="SAM" id="SignalP"/>
    </source>
</evidence>
<dbReference type="Pfam" id="PF02932">
    <property type="entry name" value="Neur_chan_memb"/>
    <property type="match status" value="1"/>
</dbReference>
<reference evidence="20" key="1">
    <citation type="journal article" date="2014" name="BMC Genomics">
        <title>Characterizing the developmental transcriptome of the oriental fruit fly, Bactrocera dorsalis (Diptera: Tephritidae) through comparative genomic analysis with Drosophila melanogaster utilizing modENCODE datasets.</title>
        <authorList>
            <person name="Geib S.M."/>
            <person name="Calla B."/>
            <person name="Hall B."/>
            <person name="Hou S."/>
            <person name="Manoukis N.C."/>
        </authorList>
    </citation>
    <scope>NUCLEOTIDE SEQUENCE</scope>
    <source>
        <strain evidence="20">Punador</strain>
    </source>
</reference>
<dbReference type="InterPro" id="IPR038050">
    <property type="entry name" value="Neuro_actylchol_rec"/>
</dbReference>
<evidence type="ECO:0000256" key="6">
    <source>
        <dbReference type="ARBA" id="ARBA00022989"/>
    </source>
</evidence>
<evidence type="ECO:0000256" key="10">
    <source>
        <dbReference type="ARBA" id="ARBA00023157"/>
    </source>
</evidence>
<dbReference type="InterPro" id="IPR002394">
    <property type="entry name" value="Nicotinic_acetylcholine_rcpt"/>
</dbReference>
<dbReference type="PRINTS" id="PR00254">
    <property type="entry name" value="NICOTINICR"/>
</dbReference>
<evidence type="ECO:0000313" key="20">
    <source>
        <dbReference type="EMBL" id="JAC54180.1"/>
    </source>
</evidence>
<feature type="transmembrane region" description="Helical" evidence="16">
    <location>
        <begin position="265"/>
        <end position="283"/>
    </location>
</feature>